<evidence type="ECO:0000313" key="7">
    <source>
        <dbReference type="Proteomes" id="UP000414364"/>
    </source>
</evidence>
<dbReference type="AlphaFoldDB" id="A0A5P0ZT47"/>
<feature type="transmembrane region" description="Helical" evidence="5">
    <location>
        <begin position="6"/>
        <end position="28"/>
    </location>
</feature>
<evidence type="ECO:0000313" key="6">
    <source>
        <dbReference type="EMBL" id="MQS77406.1"/>
    </source>
</evidence>
<comment type="subcellular location">
    <subcellularLocation>
        <location evidence="1">Membrane</location>
        <topology evidence="1">Multi-pass membrane protein</topology>
    </subcellularLocation>
</comment>
<gene>
    <name evidence="6" type="ORF">FHL06_13915</name>
</gene>
<protein>
    <submittedName>
        <fullName evidence="6">Ammonium transporter</fullName>
    </submittedName>
</protein>
<keyword evidence="2 5" id="KW-0812">Transmembrane</keyword>
<keyword evidence="4 5" id="KW-0472">Membrane</keyword>
<reference evidence="6 7" key="1">
    <citation type="journal article" date="2019" name="Syst. Appl. Microbiol.">
        <title>Polyphasic characterization of two novel Lactobacillus spp. isolated from blown salami packages: Description of Lactobacillus halodurans sp. nov. and Lactobacillus salsicarnum sp. nov.</title>
        <authorList>
            <person name="Schuster J.A."/>
            <person name="Klingl A."/>
            <person name="Vogel R.F."/>
            <person name="Ehrmann M.A."/>
        </authorList>
    </citation>
    <scope>NUCLEOTIDE SEQUENCE [LARGE SCALE GENOMIC DNA]</scope>
    <source>
        <strain evidence="6 7">TMW 1.2172</strain>
    </source>
</reference>
<comment type="caution">
    <text evidence="6">The sequence shown here is derived from an EMBL/GenBank/DDBJ whole genome shotgun (WGS) entry which is preliminary data.</text>
</comment>
<dbReference type="InterPro" id="IPR029020">
    <property type="entry name" value="Ammonium/urea_transptr"/>
</dbReference>
<name>A0A5P0ZT47_9LACO</name>
<organism evidence="6 7">
    <name type="scientific">Companilactobacillus halodurans</name>
    <dbReference type="NCBI Taxonomy" id="2584183"/>
    <lineage>
        <taxon>Bacteria</taxon>
        <taxon>Bacillati</taxon>
        <taxon>Bacillota</taxon>
        <taxon>Bacilli</taxon>
        <taxon>Lactobacillales</taxon>
        <taxon>Lactobacillaceae</taxon>
        <taxon>Companilactobacillus</taxon>
    </lineage>
</organism>
<evidence type="ECO:0000256" key="2">
    <source>
        <dbReference type="ARBA" id="ARBA00022692"/>
    </source>
</evidence>
<dbReference type="Gene3D" id="1.10.3430.10">
    <property type="entry name" value="Ammonium transporter AmtB like domains"/>
    <property type="match status" value="1"/>
</dbReference>
<sequence length="34" mass="3854">MNEVFMILSAILVWIMVPGIAVFYSGFVPHRDVT</sequence>
<proteinExistence type="predicted"/>
<evidence type="ECO:0000256" key="1">
    <source>
        <dbReference type="ARBA" id="ARBA00004141"/>
    </source>
</evidence>
<keyword evidence="3 5" id="KW-1133">Transmembrane helix</keyword>
<evidence type="ECO:0000256" key="5">
    <source>
        <dbReference type="SAM" id="Phobius"/>
    </source>
</evidence>
<feature type="non-terminal residue" evidence="6">
    <location>
        <position position="34"/>
    </location>
</feature>
<dbReference type="SUPFAM" id="SSF111352">
    <property type="entry name" value="Ammonium transporter"/>
    <property type="match status" value="1"/>
</dbReference>
<dbReference type="EMBL" id="VDFP01000241">
    <property type="protein sequence ID" value="MQS77406.1"/>
    <property type="molecule type" value="Genomic_DNA"/>
</dbReference>
<dbReference type="GO" id="GO:0016020">
    <property type="term" value="C:membrane"/>
    <property type="evidence" value="ECO:0007669"/>
    <property type="project" value="UniProtKB-SubCell"/>
</dbReference>
<evidence type="ECO:0000256" key="3">
    <source>
        <dbReference type="ARBA" id="ARBA00022989"/>
    </source>
</evidence>
<accession>A0A5P0ZT47</accession>
<evidence type="ECO:0000256" key="4">
    <source>
        <dbReference type="ARBA" id="ARBA00023136"/>
    </source>
</evidence>
<dbReference type="Proteomes" id="UP000414364">
    <property type="component" value="Unassembled WGS sequence"/>
</dbReference>